<evidence type="ECO:0000256" key="1">
    <source>
        <dbReference type="SAM" id="Phobius"/>
    </source>
</evidence>
<protein>
    <recommendedName>
        <fullName evidence="4">Odorant receptor</fullName>
    </recommendedName>
</protein>
<organism evidence="2 3">
    <name type="scientific">Orchesella dallaii</name>
    <dbReference type="NCBI Taxonomy" id="48710"/>
    <lineage>
        <taxon>Eukaryota</taxon>
        <taxon>Metazoa</taxon>
        <taxon>Ecdysozoa</taxon>
        <taxon>Arthropoda</taxon>
        <taxon>Hexapoda</taxon>
        <taxon>Collembola</taxon>
        <taxon>Entomobryomorpha</taxon>
        <taxon>Entomobryoidea</taxon>
        <taxon>Orchesellidae</taxon>
        <taxon>Orchesellinae</taxon>
        <taxon>Orchesella</taxon>
    </lineage>
</organism>
<evidence type="ECO:0000313" key="2">
    <source>
        <dbReference type="EMBL" id="CAL8090588.1"/>
    </source>
</evidence>
<feature type="transmembrane region" description="Helical" evidence="1">
    <location>
        <begin position="264"/>
        <end position="293"/>
    </location>
</feature>
<feature type="transmembrane region" description="Helical" evidence="1">
    <location>
        <begin position="46"/>
        <end position="63"/>
    </location>
</feature>
<dbReference type="EMBL" id="CAXLJM020000024">
    <property type="protein sequence ID" value="CAL8090588.1"/>
    <property type="molecule type" value="Genomic_DNA"/>
</dbReference>
<gene>
    <name evidence="2" type="ORF">ODALV1_LOCUS7693</name>
</gene>
<feature type="transmembrane region" description="Helical" evidence="1">
    <location>
        <begin position="83"/>
        <end position="106"/>
    </location>
</feature>
<keyword evidence="1" id="KW-1133">Transmembrane helix</keyword>
<keyword evidence="3" id="KW-1185">Reference proteome</keyword>
<sequence>MWGALLTIQSIIQPLRPLRVIYSQETGTFYVNPAARKKLKLHLIDLNLLIIYISSGVGLHEILSQETDHLDPEAEKLQTQKAVLGAVVYVLFLGLFTCLLGISWTFKNRHNETVWMMSHAHSLHKERDSQPSGESTSQEKKEGALFSVLLYALLFVCVTGLLTVTTIPFASKNTPAHVIFTQLLPFPKDSFVFALVCAIYLGISGYFGVILVVQAFCYITAVLYEIKFVLKGGYHTVETRKDFTFKREWLAYGQATIFVREVNLFGFVFFPIIMIVGFCINVVTSLVCIKYYHQLPLPMLLVLLGFDGVTIIATLVTHNFAVVAEEESEKFKKYWTPRLVSRLQRKQGLACMPMAIQIGSFFHLKRSTLLNTINEVVNLVVTLLIV</sequence>
<feature type="transmembrane region" description="Helical" evidence="1">
    <location>
        <begin position="148"/>
        <end position="171"/>
    </location>
</feature>
<evidence type="ECO:0008006" key="4">
    <source>
        <dbReference type="Google" id="ProtNLM"/>
    </source>
</evidence>
<feature type="transmembrane region" description="Helical" evidence="1">
    <location>
        <begin position="299"/>
        <end position="324"/>
    </location>
</feature>
<name>A0ABP1Q5X7_9HEXA</name>
<reference evidence="2 3" key="1">
    <citation type="submission" date="2024-08" db="EMBL/GenBank/DDBJ databases">
        <authorList>
            <person name="Cucini C."/>
            <person name="Frati F."/>
        </authorList>
    </citation>
    <scope>NUCLEOTIDE SEQUENCE [LARGE SCALE GENOMIC DNA]</scope>
</reference>
<feature type="transmembrane region" description="Helical" evidence="1">
    <location>
        <begin position="191"/>
        <end position="224"/>
    </location>
</feature>
<accession>A0ABP1Q5X7</accession>
<evidence type="ECO:0000313" key="3">
    <source>
        <dbReference type="Proteomes" id="UP001642540"/>
    </source>
</evidence>
<dbReference type="Proteomes" id="UP001642540">
    <property type="component" value="Unassembled WGS sequence"/>
</dbReference>
<keyword evidence="1" id="KW-0812">Transmembrane</keyword>
<proteinExistence type="predicted"/>
<comment type="caution">
    <text evidence="2">The sequence shown here is derived from an EMBL/GenBank/DDBJ whole genome shotgun (WGS) entry which is preliminary data.</text>
</comment>
<keyword evidence="1" id="KW-0472">Membrane</keyword>